<evidence type="ECO:0000256" key="7">
    <source>
        <dbReference type="ARBA" id="ARBA00022777"/>
    </source>
</evidence>
<keyword evidence="4" id="KW-0808">Transferase</keyword>
<feature type="domain" description="Inositol 1,3,4-trisphosphate 5/6-kinase ATP-grasp" evidence="11">
    <location>
        <begin position="401"/>
        <end position="572"/>
    </location>
</feature>
<evidence type="ECO:0000313" key="13">
    <source>
        <dbReference type="EMBL" id="GIL73083.1"/>
    </source>
</evidence>
<proteinExistence type="inferred from homology"/>
<name>A0A8J4G1N3_9CHLO</name>
<dbReference type="GO" id="GO:0000287">
    <property type="term" value="F:magnesium ion binding"/>
    <property type="evidence" value="ECO:0007669"/>
    <property type="project" value="InterPro"/>
</dbReference>
<dbReference type="GO" id="GO:0047325">
    <property type="term" value="F:inositol-3,4,5,6-tetrakisphosphate 1-kinase activity"/>
    <property type="evidence" value="ECO:0007669"/>
    <property type="project" value="InterPro"/>
</dbReference>
<evidence type="ECO:0000313" key="16">
    <source>
        <dbReference type="Proteomes" id="UP000747110"/>
    </source>
</evidence>
<evidence type="ECO:0000256" key="9">
    <source>
        <dbReference type="ARBA" id="ARBA00022842"/>
    </source>
</evidence>
<keyword evidence="6" id="KW-0547">Nucleotide-binding</keyword>
<dbReference type="Proteomes" id="UP000747110">
    <property type="component" value="Unassembled WGS sequence"/>
</dbReference>
<feature type="region of interest" description="Disordered" evidence="10">
    <location>
        <begin position="337"/>
        <end position="366"/>
    </location>
</feature>
<evidence type="ECO:0000256" key="5">
    <source>
        <dbReference type="ARBA" id="ARBA00022723"/>
    </source>
</evidence>
<feature type="region of interest" description="Disordered" evidence="10">
    <location>
        <begin position="177"/>
        <end position="210"/>
    </location>
</feature>
<organism evidence="14 15">
    <name type="scientific">Volvox reticuliferus</name>
    <dbReference type="NCBI Taxonomy" id="1737510"/>
    <lineage>
        <taxon>Eukaryota</taxon>
        <taxon>Viridiplantae</taxon>
        <taxon>Chlorophyta</taxon>
        <taxon>core chlorophytes</taxon>
        <taxon>Chlorophyceae</taxon>
        <taxon>CS clade</taxon>
        <taxon>Chlamydomonadales</taxon>
        <taxon>Volvocaceae</taxon>
        <taxon>Volvox</taxon>
    </lineage>
</organism>
<evidence type="ECO:0000313" key="15">
    <source>
        <dbReference type="Proteomes" id="UP000722791"/>
    </source>
</evidence>
<evidence type="ECO:0000259" key="12">
    <source>
        <dbReference type="Pfam" id="PF17927"/>
    </source>
</evidence>
<dbReference type="Pfam" id="PF05770">
    <property type="entry name" value="Ins134_P3_kin"/>
    <property type="match status" value="1"/>
</dbReference>
<comment type="subunit">
    <text evidence="3">Monomer.</text>
</comment>
<dbReference type="Gene3D" id="3.30.470.20">
    <property type="entry name" value="ATP-grasp fold, B domain"/>
    <property type="match status" value="1"/>
</dbReference>
<feature type="compositionally biased region" description="Low complexity" evidence="10">
    <location>
        <begin position="197"/>
        <end position="210"/>
    </location>
</feature>
<keyword evidence="8" id="KW-0067">ATP-binding</keyword>
<dbReference type="EMBL" id="BNCQ01000006">
    <property type="protein sequence ID" value="GIL99559.1"/>
    <property type="molecule type" value="Genomic_DNA"/>
</dbReference>
<feature type="compositionally biased region" description="Acidic residues" evidence="10">
    <location>
        <begin position="348"/>
        <end position="358"/>
    </location>
</feature>
<dbReference type="InterPro" id="IPR041429">
    <property type="entry name" value="ITPK1_N"/>
</dbReference>
<comment type="cofactor">
    <cofactor evidence="1">
        <name>Mg(2+)</name>
        <dbReference type="ChEBI" id="CHEBI:18420"/>
    </cofactor>
</comment>
<evidence type="ECO:0000256" key="3">
    <source>
        <dbReference type="ARBA" id="ARBA00011245"/>
    </source>
</evidence>
<dbReference type="GO" id="GO:0052726">
    <property type="term" value="F:inositol-1,3,4-trisphosphate 5-kinase activity"/>
    <property type="evidence" value="ECO:0007669"/>
    <property type="project" value="InterPro"/>
</dbReference>
<sequence length="640" mass="67405">MPFIRGIIFSTDLLDGCQALRDQLQLLQWGGLRLAVLTAQVVDADPVAAQPSGSESHYDCEGLSILQLPCAGALGANDDVATAAEASAASWASKHGLQWPVELLVLGTQEDAGGALWRRQQLQQPKWLRDEGAAGEVLPGFVLEKLEHAKAAPWQRLRLALAHANLKRAQVEAQEQELAGEAATANGGSPDAAADGLPAASVSSLPSSMVSAPASPLVVVGTAMKASRERDLAREGLLNLVPQDGVVFGPLDLSLPLDQQLPFHAILHKASDELEYGEDGTPQFGPRVRSLADFTLRHPGISLVDPLEAAAKVINRTELARVCSSLTSLDLSSEPADLVPATAKGGDAEDDVPNEEGSDGSGSRVKRQRIGGALPAAVAAAQVRVQVRAPRSTTVAGFSRKEVEDARERLGCPPPYIVKPVVACGTSDSHCMALVMLPEALEGLRIPLPAVVQEFVNHDATIFKVYVAGDKVFHTVRSSIPNVPHDRANVLQLAPSGVVLFDSLKSLPTSLRPSAGQYASDDAPAIVASAAKAPAVAPASRPNQAVLERLAAHLRTHLGLSLFGFDVVIAASGIGRECSDNFGDDNENGGSGGEPHLQEMVVVDINYFPSYRGAEGAAGLFRAAVLGTHVRHLQALQQRR</sequence>
<evidence type="ECO:0000313" key="14">
    <source>
        <dbReference type="EMBL" id="GIL99559.1"/>
    </source>
</evidence>
<dbReference type="GO" id="GO:0005524">
    <property type="term" value="F:ATP binding"/>
    <property type="evidence" value="ECO:0007669"/>
    <property type="project" value="UniProtKB-KW"/>
</dbReference>
<evidence type="ECO:0000256" key="1">
    <source>
        <dbReference type="ARBA" id="ARBA00001946"/>
    </source>
</evidence>
<dbReference type="PANTHER" id="PTHR14217:SF1">
    <property type="entry name" value="INOSITOL-TETRAKISPHOSPHATE 1-KINASE"/>
    <property type="match status" value="1"/>
</dbReference>
<comment type="caution">
    <text evidence="14">The sequence shown here is derived from an EMBL/GenBank/DDBJ whole genome shotgun (WGS) entry which is preliminary data.</text>
</comment>
<comment type="similarity">
    <text evidence="2">Belongs to the ITPK1 family.</text>
</comment>
<feature type="domain" description="Inositol-tetrakisphosphate 1-kinase N-terminal" evidence="12">
    <location>
        <begin position="219"/>
        <end position="309"/>
    </location>
</feature>
<evidence type="ECO:0000256" key="10">
    <source>
        <dbReference type="SAM" id="MobiDB-lite"/>
    </source>
</evidence>
<gene>
    <name evidence="13" type="ORF">Vretifemale_3303</name>
    <name evidence="14" type="ORF">Vretimale_4701</name>
</gene>
<dbReference type="Gene3D" id="3.40.50.11370">
    <property type="match status" value="1"/>
</dbReference>
<dbReference type="EMBL" id="BNCP01000004">
    <property type="protein sequence ID" value="GIL73083.1"/>
    <property type="molecule type" value="Genomic_DNA"/>
</dbReference>
<evidence type="ECO:0000259" key="11">
    <source>
        <dbReference type="Pfam" id="PF05770"/>
    </source>
</evidence>
<reference evidence="14" key="1">
    <citation type="journal article" date="2021" name="Proc. Natl. Acad. Sci. U.S.A.">
        <title>Three genomes in the algal genus Volvox reveal the fate of a haploid sex-determining region after a transition to homothallism.</title>
        <authorList>
            <person name="Yamamoto K."/>
            <person name="Hamaji T."/>
            <person name="Kawai-Toyooka H."/>
            <person name="Matsuzaki R."/>
            <person name="Takahashi F."/>
            <person name="Nishimura Y."/>
            <person name="Kawachi M."/>
            <person name="Noguchi H."/>
            <person name="Minakuchi Y."/>
            <person name="Umen J.G."/>
            <person name="Toyoda A."/>
            <person name="Nozaki H."/>
        </authorList>
    </citation>
    <scope>NUCLEOTIDE SEQUENCE</scope>
    <source>
        <strain evidence="14">NIES-3785</strain>
        <strain evidence="13">NIES-3786</strain>
    </source>
</reference>
<evidence type="ECO:0000256" key="8">
    <source>
        <dbReference type="ARBA" id="ARBA00022840"/>
    </source>
</evidence>
<keyword evidence="9" id="KW-0460">Magnesium</keyword>
<dbReference type="Pfam" id="PF17927">
    <property type="entry name" value="Ins134_P3_kin_N"/>
    <property type="match status" value="1"/>
</dbReference>
<evidence type="ECO:0000256" key="6">
    <source>
        <dbReference type="ARBA" id="ARBA00022741"/>
    </source>
</evidence>
<dbReference type="OrthoDB" id="25308at2759"/>
<accession>A0A8J4G1N3</accession>
<evidence type="ECO:0000256" key="2">
    <source>
        <dbReference type="ARBA" id="ARBA00009601"/>
    </source>
</evidence>
<keyword evidence="16" id="KW-1185">Reference proteome</keyword>
<keyword evidence="5" id="KW-0479">Metal-binding</keyword>
<dbReference type="PANTHER" id="PTHR14217">
    <property type="entry name" value="INOSITOL-TETRAKISPHOSPHATE 1-KINASE"/>
    <property type="match status" value="1"/>
</dbReference>
<dbReference type="Proteomes" id="UP000722791">
    <property type="component" value="Unassembled WGS sequence"/>
</dbReference>
<evidence type="ECO:0000256" key="4">
    <source>
        <dbReference type="ARBA" id="ARBA00022679"/>
    </source>
</evidence>
<dbReference type="InterPro" id="IPR008656">
    <property type="entry name" value="Inositol_tetrakis-P_1-kinase"/>
</dbReference>
<dbReference type="GO" id="GO:0005737">
    <property type="term" value="C:cytoplasm"/>
    <property type="evidence" value="ECO:0007669"/>
    <property type="project" value="TreeGrafter"/>
</dbReference>
<dbReference type="GO" id="GO:0052725">
    <property type="term" value="F:inositol-1,3,4-trisphosphate 6-kinase activity"/>
    <property type="evidence" value="ECO:0007669"/>
    <property type="project" value="InterPro"/>
</dbReference>
<keyword evidence="7" id="KW-0418">Kinase</keyword>
<dbReference type="AlphaFoldDB" id="A0A8J4G1N3"/>
<dbReference type="GO" id="GO:0032957">
    <property type="term" value="P:inositol trisphosphate metabolic process"/>
    <property type="evidence" value="ECO:0007669"/>
    <property type="project" value="InterPro"/>
</dbReference>
<dbReference type="InterPro" id="IPR040464">
    <property type="entry name" value="InsP(3)kin_ATP-grasp"/>
</dbReference>
<protein>
    <submittedName>
        <fullName evidence="14">Uncharacterized protein</fullName>
    </submittedName>
</protein>